<feature type="binding site" evidence="2">
    <location>
        <begin position="100"/>
        <end position="101"/>
    </location>
    <ligand>
        <name>S-adenosyl-L-methionine</name>
        <dbReference type="ChEBI" id="CHEBI:59789"/>
    </ligand>
</feature>
<dbReference type="InterPro" id="IPR016718">
    <property type="entry name" value="rRNA_m1G-MeTrfase_A_prd"/>
</dbReference>
<evidence type="ECO:0000259" key="3">
    <source>
        <dbReference type="Pfam" id="PF08241"/>
    </source>
</evidence>
<dbReference type="Proteomes" id="UP000307999">
    <property type="component" value="Unassembled WGS sequence"/>
</dbReference>
<dbReference type="Pfam" id="PF08241">
    <property type="entry name" value="Methyltransf_11"/>
    <property type="match status" value="1"/>
</dbReference>
<dbReference type="GO" id="GO:0046872">
    <property type="term" value="F:metal ion binding"/>
    <property type="evidence" value="ECO:0007669"/>
    <property type="project" value="UniProtKB-KW"/>
</dbReference>
<feature type="binding site" evidence="2">
    <location>
        <position position="71"/>
    </location>
    <ligand>
        <name>S-adenosyl-L-methionine</name>
        <dbReference type="ChEBI" id="CHEBI:59789"/>
    </ligand>
</feature>
<dbReference type="CDD" id="cd02440">
    <property type="entry name" value="AdoMet_MTases"/>
    <property type="match status" value="1"/>
</dbReference>
<keyword evidence="5" id="KW-0808">Transferase</keyword>
<dbReference type="Pfam" id="PF21302">
    <property type="entry name" value="Zn_ribbon_RlmA"/>
    <property type="match status" value="1"/>
</dbReference>
<reference evidence="5 6" key="1">
    <citation type="submission" date="2019-04" db="EMBL/GenBank/DDBJ databases">
        <title>Thalassotalea guangxiensis sp. nov., isolated from sediment of the coastal wetland.</title>
        <authorList>
            <person name="Zheng S."/>
            <person name="Zhang D."/>
        </authorList>
    </citation>
    <scope>NUCLEOTIDE SEQUENCE [LARGE SCALE GENOMIC DNA]</scope>
    <source>
        <strain evidence="5 6">ZS-4</strain>
    </source>
</reference>
<keyword evidence="1" id="KW-0479">Metal-binding</keyword>
<dbReference type="InterPro" id="IPR013216">
    <property type="entry name" value="Methyltransf_11"/>
</dbReference>
<dbReference type="PANTHER" id="PTHR43460:SF1">
    <property type="entry name" value="METHYLTRANSFERASE TYPE 11 DOMAIN-CONTAINING PROTEIN"/>
    <property type="match status" value="1"/>
</dbReference>
<feature type="binding site" evidence="1">
    <location>
        <position position="29"/>
    </location>
    <ligand>
        <name>Zn(2+)</name>
        <dbReference type="ChEBI" id="CHEBI:29105"/>
    </ligand>
</feature>
<dbReference type="NCBIfam" id="NF008300">
    <property type="entry name" value="PRK11088.1"/>
    <property type="match status" value="1"/>
</dbReference>
<feature type="binding site" evidence="1">
    <location>
        <position position="12"/>
    </location>
    <ligand>
        <name>Zn(2+)</name>
        <dbReference type="ChEBI" id="CHEBI:29105"/>
    </ligand>
</feature>
<dbReference type="OrthoDB" id="108476at2"/>
<evidence type="ECO:0000313" key="6">
    <source>
        <dbReference type="Proteomes" id="UP000307999"/>
    </source>
</evidence>
<organism evidence="5 6">
    <name type="scientific">Thalassotalea mangrovi</name>
    <dbReference type="NCBI Taxonomy" id="2572245"/>
    <lineage>
        <taxon>Bacteria</taxon>
        <taxon>Pseudomonadati</taxon>
        <taxon>Pseudomonadota</taxon>
        <taxon>Gammaproteobacteria</taxon>
        <taxon>Alteromonadales</taxon>
        <taxon>Colwelliaceae</taxon>
        <taxon>Thalassotalea</taxon>
    </lineage>
</organism>
<feature type="binding site" evidence="1">
    <location>
        <position position="25"/>
    </location>
    <ligand>
        <name>Zn(2+)</name>
        <dbReference type="ChEBI" id="CHEBI:29105"/>
    </ligand>
</feature>
<evidence type="ECO:0000313" key="5">
    <source>
        <dbReference type="EMBL" id="TKB44352.1"/>
    </source>
</evidence>
<keyword evidence="6" id="KW-1185">Reference proteome</keyword>
<comment type="caution">
    <text evidence="5">The sequence shown here is derived from an EMBL/GenBank/DDBJ whole genome shotgun (WGS) entry which is preliminary data.</text>
</comment>
<keyword evidence="1" id="KW-0862">Zinc</keyword>
<feature type="binding site" evidence="1">
    <location>
        <position position="9"/>
    </location>
    <ligand>
        <name>Zn(2+)</name>
        <dbReference type="ChEBI" id="CHEBI:29105"/>
    </ligand>
</feature>
<name>A0A4U1B3Y9_9GAMM</name>
<dbReference type="PANTHER" id="PTHR43460">
    <property type="entry name" value="METHYLTRANSFERASE"/>
    <property type="match status" value="1"/>
</dbReference>
<evidence type="ECO:0000256" key="1">
    <source>
        <dbReference type="PIRSR" id="PIRSR018249-1"/>
    </source>
</evidence>
<dbReference type="GO" id="GO:0052911">
    <property type="term" value="F:23S rRNA (guanine(745)-N(1))-methyltransferase activity"/>
    <property type="evidence" value="ECO:0007669"/>
    <property type="project" value="UniProtKB-EC"/>
</dbReference>
<protein>
    <submittedName>
        <fullName evidence="5">23S rRNA (Guanine(745)-N(1))-methyltransferase</fullName>
        <ecNumber evidence="5">2.1.1.187</ecNumber>
    </submittedName>
</protein>
<dbReference type="InterPro" id="IPR052939">
    <property type="entry name" value="23S_rRNA_MeTrnsfrase_RlmA"/>
</dbReference>
<evidence type="ECO:0000259" key="4">
    <source>
        <dbReference type="Pfam" id="PF21302"/>
    </source>
</evidence>
<dbReference type="RefSeq" id="WP_136736369.1">
    <property type="nucleotide sequence ID" value="NZ_SWDB01000029.1"/>
</dbReference>
<proteinExistence type="predicted"/>
<feature type="domain" description="Methyltransferase type 11" evidence="3">
    <location>
        <begin position="94"/>
        <end position="177"/>
    </location>
</feature>
<dbReference type="PIRSF" id="PIRSF018249">
    <property type="entry name" value="MyrA_prd"/>
    <property type="match status" value="1"/>
</dbReference>
<dbReference type="AlphaFoldDB" id="A0A4U1B3Y9"/>
<dbReference type="EC" id="2.1.1.187" evidence="5"/>
<keyword evidence="5" id="KW-0489">Methyltransferase</keyword>
<evidence type="ECO:0000256" key="2">
    <source>
        <dbReference type="PIRSR" id="PIRSR018249-2"/>
    </source>
</evidence>
<sequence>MRPDPEYLCPLCRTPLHLQGKTYKCSNNHSFDEAKEGYVNLLPVQFKHSKDPGDNKQMVTARRGFLEQGYYLPLRDKLVAIYRQYCPDSNTNVLDIGCGEGYYTCAHKDNYNQVYGIDIAKNAIRIAAKKYQSCHFSVGSVAQLPFADNTVDWGYSIYAPIKVAEFQRVIKQDGYLLTVSPGKRHLWQLKSLIYRTPQEHDETLPEMPGFELVEQHRLAYEMDLLTTADKFNLLSMTPFAFKTSDALRQALENEERFECETDFVIRLFKRQ</sequence>
<keyword evidence="2" id="KW-0949">S-adenosyl-L-methionine</keyword>
<gene>
    <name evidence="5" type="primary">rlmA</name>
    <name evidence="5" type="ORF">E8M12_11920</name>
</gene>
<dbReference type="SUPFAM" id="SSF53335">
    <property type="entry name" value="S-adenosyl-L-methionine-dependent methyltransferases"/>
    <property type="match status" value="1"/>
</dbReference>
<dbReference type="Gene3D" id="3.40.50.150">
    <property type="entry name" value="Vaccinia Virus protein VP39"/>
    <property type="match status" value="1"/>
</dbReference>
<feature type="binding site" evidence="2">
    <location>
        <position position="185"/>
    </location>
    <ligand>
        <name>S-adenosyl-L-methionine</name>
        <dbReference type="ChEBI" id="CHEBI:59789"/>
    </ligand>
</feature>
<dbReference type="InterPro" id="IPR048647">
    <property type="entry name" value="RlmA_N"/>
</dbReference>
<accession>A0A4U1B3Y9</accession>
<dbReference type="EMBL" id="SWDB01000029">
    <property type="protein sequence ID" value="TKB44352.1"/>
    <property type="molecule type" value="Genomic_DNA"/>
</dbReference>
<feature type="domain" description="23S rRNA (guanine(745)-N(1))-methyltransferase N-terminal" evidence="4">
    <location>
        <begin position="7"/>
        <end position="50"/>
    </location>
</feature>
<dbReference type="InterPro" id="IPR029063">
    <property type="entry name" value="SAM-dependent_MTases_sf"/>
</dbReference>